<accession>A0A7R9G999</accession>
<feature type="compositionally biased region" description="Polar residues" evidence="1">
    <location>
        <begin position="65"/>
        <end position="82"/>
    </location>
</feature>
<feature type="compositionally biased region" description="Basic and acidic residues" evidence="1">
    <location>
        <begin position="99"/>
        <end position="113"/>
    </location>
</feature>
<evidence type="ECO:0000256" key="1">
    <source>
        <dbReference type="SAM" id="MobiDB-lite"/>
    </source>
</evidence>
<organism evidence="2">
    <name type="scientific">Notodromas monacha</name>
    <dbReference type="NCBI Taxonomy" id="399045"/>
    <lineage>
        <taxon>Eukaryota</taxon>
        <taxon>Metazoa</taxon>
        <taxon>Ecdysozoa</taxon>
        <taxon>Arthropoda</taxon>
        <taxon>Crustacea</taxon>
        <taxon>Oligostraca</taxon>
        <taxon>Ostracoda</taxon>
        <taxon>Podocopa</taxon>
        <taxon>Podocopida</taxon>
        <taxon>Cypridocopina</taxon>
        <taxon>Cypridoidea</taxon>
        <taxon>Cyprididae</taxon>
        <taxon>Notodromas</taxon>
    </lineage>
</organism>
<name>A0A7R9G999_9CRUS</name>
<feature type="region of interest" description="Disordered" evidence="1">
    <location>
        <begin position="59"/>
        <end position="160"/>
    </location>
</feature>
<sequence>MGALYMRCDMPCVLQNFLLRAFVKAYFSHFLALDINSDMASRPRYSKISNIVTRSKSGIEPATSHAGSSTFKQNASTATSRSIAAGETKPRRTSFFIEPKLHSEVKEGSERHASVITRPARKLSQGPPPRKQAAVRRSQSAEPALSKEPGKKSATMRSNSPSVVALNKVTFASGSKVLPASHVNKATEGAICTAGNGIAPAVSKPSEKTRSTVKTGALRKSMIPVRTNNFIPEHIHA</sequence>
<dbReference type="EMBL" id="OA882050">
    <property type="protein sequence ID" value="CAD7272245.1"/>
    <property type="molecule type" value="Genomic_DNA"/>
</dbReference>
<gene>
    <name evidence="2" type="ORF">NMOB1V02_LOCUS187</name>
</gene>
<proteinExistence type="predicted"/>
<reference evidence="2" key="1">
    <citation type="submission" date="2020-11" db="EMBL/GenBank/DDBJ databases">
        <authorList>
            <person name="Tran Van P."/>
        </authorList>
    </citation>
    <scope>NUCLEOTIDE SEQUENCE</scope>
</reference>
<keyword evidence="3" id="KW-1185">Reference proteome</keyword>
<dbReference type="Proteomes" id="UP000678499">
    <property type="component" value="Unassembled WGS sequence"/>
</dbReference>
<evidence type="ECO:0000313" key="3">
    <source>
        <dbReference type="Proteomes" id="UP000678499"/>
    </source>
</evidence>
<evidence type="ECO:0000313" key="2">
    <source>
        <dbReference type="EMBL" id="CAD7272245.1"/>
    </source>
</evidence>
<dbReference type="EMBL" id="CAJPEX010000013">
    <property type="protein sequence ID" value="CAG0912397.1"/>
    <property type="molecule type" value="Genomic_DNA"/>
</dbReference>
<protein>
    <submittedName>
        <fullName evidence="2">Uncharacterized protein</fullName>
    </submittedName>
</protein>
<dbReference type="AlphaFoldDB" id="A0A7R9G999"/>